<dbReference type="InterPro" id="IPR029063">
    <property type="entry name" value="SAM-dependent_MTases_sf"/>
</dbReference>
<keyword evidence="4" id="KW-1185">Reference proteome</keyword>
<keyword evidence="1" id="KW-0175">Coiled coil</keyword>
<proteinExistence type="predicted"/>
<accession>A0ABY7DRI7</accession>
<name>A0ABY7DRI7_MYAAR</name>
<evidence type="ECO:0000256" key="1">
    <source>
        <dbReference type="SAM" id="Coils"/>
    </source>
</evidence>
<keyword evidence="2" id="KW-0812">Transmembrane</keyword>
<evidence type="ECO:0000256" key="2">
    <source>
        <dbReference type="SAM" id="Phobius"/>
    </source>
</evidence>
<dbReference type="EMBL" id="CP111014">
    <property type="protein sequence ID" value="WAR00320.1"/>
    <property type="molecule type" value="Genomic_DNA"/>
</dbReference>
<organism evidence="3 4">
    <name type="scientific">Mya arenaria</name>
    <name type="common">Soft-shell clam</name>
    <dbReference type="NCBI Taxonomy" id="6604"/>
    <lineage>
        <taxon>Eukaryota</taxon>
        <taxon>Metazoa</taxon>
        <taxon>Spiralia</taxon>
        <taxon>Lophotrochozoa</taxon>
        <taxon>Mollusca</taxon>
        <taxon>Bivalvia</taxon>
        <taxon>Autobranchia</taxon>
        <taxon>Heteroconchia</taxon>
        <taxon>Euheterodonta</taxon>
        <taxon>Imparidentia</taxon>
        <taxon>Neoheterodontei</taxon>
        <taxon>Myida</taxon>
        <taxon>Myoidea</taxon>
        <taxon>Myidae</taxon>
        <taxon>Mya</taxon>
    </lineage>
</organism>
<reference evidence="3" key="1">
    <citation type="submission" date="2022-11" db="EMBL/GenBank/DDBJ databases">
        <title>Centuries of genome instability and evolution in soft-shell clam transmissible cancer (bioRxiv).</title>
        <authorList>
            <person name="Hart S.F.M."/>
            <person name="Yonemitsu M.A."/>
            <person name="Giersch R.M."/>
            <person name="Beal B.F."/>
            <person name="Arriagada G."/>
            <person name="Davis B.W."/>
            <person name="Ostrander E.A."/>
            <person name="Goff S.P."/>
            <person name="Metzger M.J."/>
        </authorList>
    </citation>
    <scope>NUCLEOTIDE SEQUENCE</scope>
    <source>
        <strain evidence="3">MELC-2E11</strain>
        <tissue evidence="3">Siphon/mantle</tissue>
    </source>
</reference>
<evidence type="ECO:0000313" key="4">
    <source>
        <dbReference type="Proteomes" id="UP001164746"/>
    </source>
</evidence>
<sequence>MLRSKPNVGVVLMLVCAVCVLFVVMVRRPVIGPTSDCVPEPVYSRPVFLRSIDSSGDAHTLTLQETLKQQRDKLSKEINALKQKIGRQDCESATKNTNEAGGWCRKASTEDGGEHMTDLKLVKALSAFLKEKSVGSFGDGPGAYMREMNKLGEVREYIAYDGAPFCEETSEGRVRFMDLTVPQYGLPMYDWIISLEVAEHIPKIHEPIYIDNLVRHSNDGLILSWAKPGQGGLAHINNRPFNYVIDVMANHGFSHDKNSSHTLQMASSFGWLRDNVNVFRRTNTTNLKLAKIWYT</sequence>
<protein>
    <submittedName>
        <fullName evidence="3">Uncharacterized protein</fullName>
    </submittedName>
</protein>
<keyword evidence="2" id="KW-0472">Membrane</keyword>
<keyword evidence="2" id="KW-1133">Transmembrane helix</keyword>
<feature type="transmembrane region" description="Helical" evidence="2">
    <location>
        <begin position="7"/>
        <end position="26"/>
    </location>
</feature>
<dbReference type="SUPFAM" id="SSF53335">
    <property type="entry name" value="S-adenosyl-L-methionine-dependent methyltransferases"/>
    <property type="match status" value="1"/>
</dbReference>
<evidence type="ECO:0000313" key="3">
    <source>
        <dbReference type="EMBL" id="WAR00320.1"/>
    </source>
</evidence>
<dbReference type="Proteomes" id="UP001164746">
    <property type="component" value="Chromosome 3"/>
</dbReference>
<feature type="coiled-coil region" evidence="1">
    <location>
        <begin position="64"/>
        <end position="91"/>
    </location>
</feature>
<gene>
    <name evidence="3" type="ORF">MAR_024692</name>
</gene>